<reference evidence="1 2" key="2">
    <citation type="journal article" date="2012" name="Int. J. Syst. Evol. Microbiol.">
        <title>Magnetococcus marinus gen. nov., sp. nov., a marine, magnetotactic bacterium that represents a novel lineage (Magnetococcaceae fam. nov.; Magnetococcales ord. nov.) at the base of the Alphaproteobacteria.</title>
        <authorList>
            <person name="Bazylinski D.A."/>
            <person name="Williams T.J."/>
            <person name="Lefevre C.T."/>
            <person name="Berg R.J."/>
            <person name="Zhang C.L."/>
            <person name="Bowser S.S."/>
            <person name="Dean A.J."/>
            <person name="Beveridge T.J."/>
        </authorList>
    </citation>
    <scope>NUCLEOTIDE SEQUENCE [LARGE SCALE GENOMIC DNA]</scope>
    <source>
        <strain evidence="2">ATCC BAA-1437 / JCM 17883 / MC-1</strain>
    </source>
</reference>
<dbReference type="KEGG" id="mgm:Mmc1_1529"/>
<protein>
    <submittedName>
        <fullName evidence="1">Uncharacterized protein</fullName>
    </submittedName>
</protein>
<accession>A0L7U5</accession>
<dbReference type="EMBL" id="CP000471">
    <property type="protein sequence ID" value="ABK44038.1"/>
    <property type="molecule type" value="Genomic_DNA"/>
</dbReference>
<dbReference type="RefSeq" id="WP_011713188.1">
    <property type="nucleotide sequence ID" value="NC_008576.1"/>
</dbReference>
<gene>
    <name evidence="1" type="ordered locus">Mmc1_1529</name>
</gene>
<organism evidence="1 2">
    <name type="scientific">Magnetococcus marinus (strain ATCC BAA-1437 / JCM 17883 / MC-1)</name>
    <dbReference type="NCBI Taxonomy" id="156889"/>
    <lineage>
        <taxon>Bacteria</taxon>
        <taxon>Pseudomonadati</taxon>
        <taxon>Pseudomonadota</taxon>
        <taxon>Magnetococcia</taxon>
        <taxon>Magnetococcales</taxon>
        <taxon>Magnetococcaceae</taxon>
        <taxon>Magnetococcus</taxon>
    </lineage>
</organism>
<proteinExistence type="predicted"/>
<reference evidence="2" key="1">
    <citation type="journal article" date="2009" name="Appl. Environ. Microbiol.">
        <title>Complete genome sequence of the chemolithoautotrophic marine magnetotactic coccus strain MC-1.</title>
        <authorList>
            <person name="Schubbe S."/>
            <person name="Williams T.J."/>
            <person name="Xie G."/>
            <person name="Kiss H.E."/>
            <person name="Brettin T.S."/>
            <person name="Martinez D."/>
            <person name="Ross C.A."/>
            <person name="Schuler D."/>
            <person name="Cox B.L."/>
            <person name="Nealson K.H."/>
            <person name="Bazylinski D.A."/>
        </authorList>
    </citation>
    <scope>NUCLEOTIDE SEQUENCE [LARGE SCALE GENOMIC DNA]</scope>
    <source>
        <strain evidence="2">ATCC BAA-1437 / JCM 17883 / MC-1</strain>
    </source>
</reference>
<dbReference type="HOGENOM" id="CLU_1394876_0_0_5"/>
<name>A0L7U5_MAGMM</name>
<keyword evidence="2" id="KW-1185">Reference proteome</keyword>
<evidence type="ECO:0000313" key="1">
    <source>
        <dbReference type="EMBL" id="ABK44038.1"/>
    </source>
</evidence>
<dbReference type="Proteomes" id="UP000002586">
    <property type="component" value="Chromosome"/>
</dbReference>
<sequence length="195" mass="22689">MQQERWMEQWQQQVKPPMVDRCPLGWREHLWVVFADVCHTLKLTELESAAYLEHMILAINEWCGPYPDPSLLPWVVGVQRYRPAIYRHFSQQRPDQLPLDWSINGETFGLTQAIYAALSGDANPMRMRERMWEAEELIEHYYETHGGRCIGPFDGRSTEEIYQMCGHIEDMLHCLNGLLQRHPLVVAGGVTEPIG</sequence>
<evidence type="ECO:0000313" key="2">
    <source>
        <dbReference type="Proteomes" id="UP000002586"/>
    </source>
</evidence>
<dbReference type="AlphaFoldDB" id="A0L7U5"/>